<evidence type="ECO:0000256" key="1">
    <source>
        <dbReference type="ARBA" id="ARBA00004604"/>
    </source>
</evidence>
<dbReference type="CDD" id="cd12226">
    <property type="entry name" value="RRM_NOL8"/>
    <property type="match status" value="1"/>
</dbReference>
<sequence>MSEEIIKRLFIGGIADDCTEKDLNGRFERFGKILTVDIPQDSLSGRPKGFGYISIKITEQSYKRCVSLLNKTKWRGKELKIEEAKPDYMQRLRNEWDGIYIEQDKKKNKLSKKKQKRQQYISEAEDLTPVTDITGKDRKGWVIGRYGRAMTILRIKDPKTKQIFKYDPSKYKNSLKKLNAPYVDIPINKLSLNYNDISKSSINNKENKYESQKGIDVKEKEEIQINNVKSNNKDTVKNELTNEEKKEMANQKRLEALKEKQERSKLAKQQIKISLTNIDSMEKSKSHIKFDDDGDDENNDDGDNNDNSEYVSPGSNLKLFDSDDDDEENEEEDLDDLFKVKKVFEGKAGEERFKLQKSFNGDSRFKLGDEFIDDDEEDEEDNDDEDYNLEGDKPISADTNEDIDQEMEEDHKRTFDVLNMIFGDELPNTANEIKSTPNEINAVSEASYNKGTVITTKSKLMWNDTLRYDPDAEDAEEYLVKDEKTSKVEEEEEEEVPENKVETSLQAPEVSKEKHFEVSKNLTSILLGETKNESTGFSLFGNRDDEDNDNNNESKSSFLFGFGNKNNDNNDNNTSSFSFSFGSSQKEDKENDANNNTNDFMKSLSTSKLFFFHFNDKDLRHRTLYSDTNRVFMRTESIADINAAFEEKKQELTQEFKRKHKSATRKKIKMKKLNNNKKQKV</sequence>
<dbReference type="SUPFAM" id="SSF54928">
    <property type="entry name" value="RNA-binding domain, RBD"/>
    <property type="match status" value="1"/>
</dbReference>
<protein>
    <recommendedName>
        <fullName evidence="6">RRM domain-containing protein</fullName>
    </recommendedName>
</protein>
<dbReference type="Gene3D" id="3.30.70.330">
    <property type="match status" value="1"/>
</dbReference>
<feature type="compositionally biased region" description="Basic and acidic residues" evidence="5">
    <location>
        <begin position="231"/>
        <end position="249"/>
    </location>
</feature>
<feature type="region of interest" description="Disordered" evidence="5">
    <location>
        <begin position="571"/>
        <end position="599"/>
    </location>
</feature>
<dbReference type="GO" id="GO:0003723">
    <property type="term" value="F:RNA binding"/>
    <property type="evidence" value="ECO:0007669"/>
    <property type="project" value="UniProtKB-UniRule"/>
</dbReference>
<dbReference type="STRING" id="1754191.A0A1Y1V7A3"/>
<evidence type="ECO:0000256" key="3">
    <source>
        <dbReference type="ARBA" id="ARBA00023242"/>
    </source>
</evidence>
<dbReference type="Pfam" id="PF00076">
    <property type="entry name" value="RRM_1"/>
    <property type="match status" value="1"/>
</dbReference>
<organism evidence="7 8">
    <name type="scientific">Piromyces finnis</name>
    <dbReference type="NCBI Taxonomy" id="1754191"/>
    <lineage>
        <taxon>Eukaryota</taxon>
        <taxon>Fungi</taxon>
        <taxon>Fungi incertae sedis</taxon>
        <taxon>Chytridiomycota</taxon>
        <taxon>Chytridiomycota incertae sedis</taxon>
        <taxon>Neocallimastigomycetes</taxon>
        <taxon>Neocallimastigales</taxon>
        <taxon>Neocallimastigaceae</taxon>
        <taxon>Piromyces</taxon>
    </lineage>
</organism>
<feature type="domain" description="RRM" evidence="6">
    <location>
        <begin position="7"/>
        <end position="86"/>
    </location>
</feature>
<name>A0A1Y1V7A3_9FUNG</name>
<keyword evidence="3" id="KW-0539">Nucleus</keyword>
<feature type="region of interest" description="Disordered" evidence="5">
    <location>
        <begin position="652"/>
        <end position="681"/>
    </location>
</feature>
<feature type="compositionally biased region" description="Acidic residues" evidence="5">
    <location>
        <begin position="292"/>
        <end position="306"/>
    </location>
</feature>
<dbReference type="PANTHER" id="PTHR48029:SF1">
    <property type="entry name" value="NUCLEOLAR PROTEIN 8"/>
    <property type="match status" value="1"/>
</dbReference>
<evidence type="ECO:0000259" key="6">
    <source>
        <dbReference type="PROSITE" id="PS50102"/>
    </source>
</evidence>
<evidence type="ECO:0000256" key="4">
    <source>
        <dbReference type="PROSITE-ProRule" id="PRU00176"/>
    </source>
</evidence>
<feature type="region of interest" description="Disordered" evidence="5">
    <location>
        <begin position="284"/>
        <end position="335"/>
    </location>
</feature>
<feature type="compositionally biased region" description="Acidic residues" evidence="5">
    <location>
        <begin position="322"/>
        <end position="335"/>
    </location>
</feature>
<dbReference type="PROSITE" id="PS50102">
    <property type="entry name" value="RRM"/>
    <property type="match status" value="1"/>
</dbReference>
<proteinExistence type="predicted"/>
<dbReference type="InterPro" id="IPR012677">
    <property type="entry name" value="Nucleotide-bd_a/b_plait_sf"/>
</dbReference>
<dbReference type="EMBL" id="MCFH01000028">
    <property type="protein sequence ID" value="ORX48154.1"/>
    <property type="molecule type" value="Genomic_DNA"/>
</dbReference>
<dbReference type="SMART" id="SM00360">
    <property type="entry name" value="RRM"/>
    <property type="match status" value="1"/>
</dbReference>
<evidence type="ECO:0000313" key="8">
    <source>
        <dbReference type="Proteomes" id="UP000193719"/>
    </source>
</evidence>
<accession>A0A1Y1V7A3</accession>
<reference evidence="7 8" key="1">
    <citation type="submission" date="2016-08" db="EMBL/GenBank/DDBJ databases">
        <title>Genomes of anaerobic fungi encode conserved fungal cellulosomes for biomass hydrolysis.</title>
        <authorList>
            <consortium name="DOE Joint Genome Institute"/>
            <person name="Haitjema C.H."/>
            <person name="Gilmore S.P."/>
            <person name="Henske J.K."/>
            <person name="Solomon K.V."/>
            <person name="De Groot R."/>
            <person name="Kuo A."/>
            <person name="Mondo S.J."/>
            <person name="Salamov A.A."/>
            <person name="Labutti K."/>
            <person name="Zhao Z."/>
            <person name="Chiniquy J."/>
            <person name="Barry K."/>
            <person name="Brewer H.M."/>
            <person name="Purvine S.O."/>
            <person name="Wright A.T."/>
            <person name="Boxma B."/>
            <person name="Van Alen T."/>
            <person name="Hackstein J.H."/>
            <person name="Baker S.E."/>
            <person name="Grigoriev I.V."/>
            <person name="O'Malley M.A."/>
        </authorList>
    </citation>
    <scope>NUCLEOTIDE SEQUENCE [LARGE SCALE GENOMIC DNA]</scope>
    <source>
        <strain evidence="8">finn</strain>
    </source>
</reference>
<evidence type="ECO:0000313" key="7">
    <source>
        <dbReference type="EMBL" id="ORX48154.1"/>
    </source>
</evidence>
<comment type="caution">
    <text evidence="7">The sequence shown here is derived from an EMBL/GenBank/DDBJ whole genome shotgun (WGS) entry which is preliminary data.</text>
</comment>
<dbReference type="OrthoDB" id="21643at2759"/>
<dbReference type="PANTHER" id="PTHR48029">
    <property type="entry name" value="NUCLEOLAR PROTEIN 8"/>
    <property type="match status" value="1"/>
</dbReference>
<feature type="compositionally biased region" description="Acidic residues" evidence="5">
    <location>
        <begin position="370"/>
        <end position="389"/>
    </location>
</feature>
<feature type="compositionally biased region" description="Low complexity" evidence="5">
    <location>
        <begin position="571"/>
        <end position="584"/>
    </location>
</feature>
<dbReference type="AlphaFoldDB" id="A0A1Y1V7A3"/>
<gene>
    <name evidence="7" type="ORF">BCR36DRAFT_355054</name>
</gene>
<evidence type="ECO:0000256" key="2">
    <source>
        <dbReference type="ARBA" id="ARBA00022884"/>
    </source>
</evidence>
<feature type="region of interest" description="Disordered" evidence="5">
    <location>
        <begin position="364"/>
        <end position="400"/>
    </location>
</feature>
<feature type="region of interest" description="Disordered" evidence="5">
    <location>
        <begin position="482"/>
        <end position="512"/>
    </location>
</feature>
<reference evidence="7 8" key="2">
    <citation type="submission" date="2016-08" db="EMBL/GenBank/DDBJ databases">
        <title>Pervasive Adenine N6-methylation of Active Genes in Fungi.</title>
        <authorList>
            <consortium name="DOE Joint Genome Institute"/>
            <person name="Mondo S.J."/>
            <person name="Dannebaum R.O."/>
            <person name="Kuo R.C."/>
            <person name="Labutti K."/>
            <person name="Haridas S."/>
            <person name="Kuo A."/>
            <person name="Salamov A."/>
            <person name="Ahrendt S.R."/>
            <person name="Lipzen A."/>
            <person name="Sullivan W."/>
            <person name="Andreopoulos W.B."/>
            <person name="Clum A."/>
            <person name="Lindquist E."/>
            <person name="Daum C."/>
            <person name="Ramamoorthy G.K."/>
            <person name="Gryganskyi A."/>
            <person name="Culley D."/>
            <person name="Magnuson J.K."/>
            <person name="James T.Y."/>
            <person name="O'Malley M.A."/>
            <person name="Stajich J.E."/>
            <person name="Spatafora J.W."/>
            <person name="Visel A."/>
            <person name="Grigoriev I.V."/>
        </authorList>
    </citation>
    <scope>NUCLEOTIDE SEQUENCE [LARGE SCALE GENOMIC DNA]</scope>
    <source>
        <strain evidence="8">finn</strain>
    </source>
</reference>
<dbReference type="Proteomes" id="UP000193719">
    <property type="component" value="Unassembled WGS sequence"/>
</dbReference>
<dbReference type="InterPro" id="IPR000504">
    <property type="entry name" value="RRM_dom"/>
</dbReference>
<keyword evidence="2 4" id="KW-0694">RNA-binding</keyword>
<feature type="region of interest" description="Disordered" evidence="5">
    <location>
        <begin position="228"/>
        <end position="249"/>
    </location>
</feature>
<feature type="compositionally biased region" description="Basic residues" evidence="5">
    <location>
        <begin position="657"/>
        <end position="681"/>
    </location>
</feature>
<dbReference type="GO" id="GO:0005730">
    <property type="term" value="C:nucleolus"/>
    <property type="evidence" value="ECO:0007669"/>
    <property type="project" value="UniProtKB-SubCell"/>
</dbReference>
<keyword evidence="8" id="KW-1185">Reference proteome</keyword>
<dbReference type="InterPro" id="IPR034138">
    <property type="entry name" value="NOP8_RRM"/>
</dbReference>
<evidence type="ECO:0000256" key="5">
    <source>
        <dbReference type="SAM" id="MobiDB-lite"/>
    </source>
</evidence>
<comment type="subcellular location">
    <subcellularLocation>
        <location evidence="1">Nucleus</location>
        <location evidence="1">Nucleolus</location>
    </subcellularLocation>
</comment>
<dbReference type="InterPro" id="IPR035979">
    <property type="entry name" value="RBD_domain_sf"/>
</dbReference>